<keyword evidence="1" id="KW-1015">Disulfide bond</keyword>
<feature type="region of interest" description="Disordered" evidence="2">
    <location>
        <begin position="184"/>
        <end position="205"/>
    </location>
</feature>
<feature type="region of interest" description="Disordered" evidence="2">
    <location>
        <begin position="392"/>
        <end position="416"/>
    </location>
</feature>
<feature type="chain" id="PRO_5041972306" description="SMB domain-containing protein" evidence="3">
    <location>
        <begin position="27"/>
        <end position="562"/>
    </location>
</feature>
<protein>
    <recommendedName>
        <fullName evidence="4">SMB domain-containing protein</fullName>
    </recommendedName>
</protein>
<name>A0AAE0YKR2_9GAST</name>
<dbReference type="InterPro" id="IPR036024">
    <property type="entry name" value="Somatomedin_B-like_dom_sf"/>
</dbReference>
<evidence type="ECO:0000313" key="5">
    <source>
        <dbReference type="EMBL" id="KAK3749093.1"/>
    </source>
</evidence>
<feature type="signal peptide" evidence="3">
    <location>
        <begin position="1"/>
        <end position="26"/>
    </location>
</feature>
<dbReference type="Gene3D" id="4.10.410.20">
    <property type="match status" value="1"/>
</dbReference>
<dbReference type="EMBL" id="JAWDGP010005963">
    <property type="protein sequence ID" value="KAK3749093.1"/>
    <property type="molecule type" value="Genomic_DNA"/>
</dbReference>
<evidence type="ECO:0000256" key="2">
    <source>
        <dbReference type="SAM" id="MobiDB-lite"/>
    </source>
</evidence>
<evidence type="ECO:0000256" key="1">
    <source>
        <dbReference type="ARBA" id="ARBA00023157"/>
    </source>
</evidence>
<feature type="compositionally biased region" description="Basic and acidic residues" evidence="2">
    <location>
        <begin position="392"/>
        <end position="409"/>
    </location>
</feature>
<dbReference type="Proteomes" id="UP001283361">
    <property type="component" value="Unassembled WGS sequence"/>
</dbReference>
<dbReference type="PROSITE" id="PS50958">
    <property type="entry name" value="SMB_2"/>
    <property type="match status" value="1"/>
</dbReference>
<proteinExistence type="predicted"/>
<dbReference type="SUPFAM" id="SSF90188">
    <property type="entry name" value="Somatomedin B domain"/>
    <property type="match status" value="1"/>
</dbReference>
<keyword evidence="3" id="KW-0732">Signal</keyword>
<evidence type="ECO:0000313" key="6">
    <source>
        <dbReference type="Proteomes" id="UP001283361"/>
    </source>
</evidence>
<reference evidence="5" key="1">
    <citation type="journal article" date="2023" name="G3 (Bethesda)">
        <title>A reference genome for the long-term kleptoplast-retaining sea slug Elysia crispata morphotype clarki.</title>
        <authorList>
            <person name="Eastman K.E."/>
            <person name="Pendleton A.L."/>
            <person name="Shaikh M.A."/>
            <person name="Suttiyut T."/>
            <person name="Ogas R."/>
            <person name="Tomko P."/>
            <person name="Gavelis G."/>
            <person name="Widhalm J.R."/>
            <person name="Wisecaver J.H."/>
        </authorList>
    </citation>
    <scope>NUCLEOTIDE SEQUENCE</scope>
    <source>
        <strain evidence="5">ECLA1</strain>
    </source>
</reference>
<dbReference type="InterPro" id="IPR001212">
    <property type="entry name" value="Somatomedin_B_dom"/>
</dbReference>
<feature type="compositionally biased region" description="Basic and acidic residues" evidence="2">
    <location>
        <begin position="184"/>
        <end position="202"/>
    </location>
</feature>
<comment type="caution">
    <text evidence="5">The sequence shown here is derived from an EMBL/GenBank/DDBJ whole genome shotgun (WGS) entry which is preliminary data.</text>
</comment>
<dbReference type="AlphaFoldDB" id="A0AAE0YKR2"/>
<gene>
    <name evidence="5" type="ORF">RRG08_034065</name>
</gene>
<evidence type="ECO:0000256" key="3">
    <source>
        <dbReference type="SAM" id="SignalP"/>
    </source>
</evidence>
<dbReference type="Pfam" id="PF01033">
    <property type="entry name" value="Somatomedin_B"/>
    <property type="match status" value="1"/>
</dbReference>
<sequence>MKIRLYKSRILWCAFLLLWHIEGTESVNLTVHLISPRSLNTGTTLTEVNPSSPSTSPTATYAPESYKGQSYFVPRILSSCPDISHLAYQGNWCGGASNPGDYVKSNKARYTCYDRCDQTPPKGNPHLECACDEKCYTHGDCCADIAEVCPETYAAGKLKYSHLGAGSASCKRGEFLIHSACDRSPRGADVQPKVRNEERPTDLSKSPSLGLRRLIHYSKKFNSFRIADLYLNVVFSSSKTYSLCRVANSKPLYVPVITKLDCSAGHLPLKPQMDSGARACPVDTVLACRCGNTHKELLHNACVGRENSEPFRTRYPAQRWKQVVLFWLRPPPPMGGQQCTIQNISSAMTSRTSGRDVPTNPDSASNRFIDMRVTPLAVDVVSSLEATLLRNVSERRQGEESDPHVKHADTPSNGNHPIVFEVEFTHALERRMRCSSLDNFLSECQLLECSQSAVLSTNMHSLYQFGGLSCVIPDRAVIWYEEANTPVPLCVCRRALSTLSRLDQWSAIWANQTGGSCSFQLSMGDNSMLISSVMGDRGTVCDSDKVLWVIEVWGVTQIKRYG</sequence>
<evidence type="ECO:0000259" key="4">
    <source>
        <dbReference type="PROSITE" id="PS50958"/>
    </source>
</evidence>
<feature type="domain" description="SMB" evidence="4">
    <location>
        <begin position="108"/>
        <end position="153"/>
    </location>
</feature>
<organism evidence="5 6">
    <name type="scientific">Elysia crispata</name>
    <name type="common">lettuce slug</name>
    <dbReference type="NCBI Taxonomy" id="231223"/>
    <lineage>
        <taxon>Eukaryota</taxon>
        <taxon>Metazoa</taxon>
        <taxon>Spiralia</taxon>
        <taxon>Lophotrochozoa</taxon>
        <taxon>Mollusca</taxon>
        <taxon>Gastropoda</taxon>
        <taxon>Heterobranchia</taxon>
        <taxon>Euthyneura</taxon>
        <taxon>Panpulmonata</taxon>
        <taxon>Sacoglossa</taxon>
        <taxon>Placobranchoidea</taxon>
        <taxon>Plakobranchidae</taxon>
        <taxon>Elysia</taxon>
    </lineage>
</organism>
<accession>A0AAE0YKR2</accession>
<keyword evidence="6" id="KW-1185">Reference proteome</keyword>